<dbReference type="SMART" id="SM00564">
    <property type="entry name" value="PQQ"/>
    <property type="match status" value="1"/>
</dbReference>
<comment type="caution">
    <text evidence="1">The sequence shown here is derived from an EMBL/GenBank/DDBJ whole genome shotgun (WGS) entry which is preliminary data.</text>
</comment>
<accession>A0A7C5Y7P2</accession>
<dbReference type="EMBL" id="DRXW01000326">
    <property type="protein sequence ID" value="HHR34369.1"/>
    <property type="molecule type" value="Genomic_DNA"/>
</dbReference>
<dbReference type="InterPro" id="IPR015943">
    <property type="entry name" value="WD40/YVTN_repeat-like_dom_sf"/>
</dbReference>
<dbReference type="SUPFAM" id="SSF50998">
    <property type="entry name" value="Quinoprotein alcohol dehydrogenase-like"/>
    <property type="match status" value="1"/>
</dbReference>
<dbReference type="AlphaFoldDB" id="A0A7C5Y7P2"/>
<sequence length="61" mass="6736">MLWKIITQGAIYSSATIDSTGNIIFASSDGYVYKLSETGRLIWKFKTGTETNSSPVLDETQ</sequence>
<organism evidence="1">
    <name type="scientific">Fervidobacterium nodosum</name>
    <dbReference type="NCBI Taxonomy" id="2424"/>
    <lineage>
        <taxon>Bacteria</taxon>
        <taxon>Thermotogati</taxon>
        <taxon>Thermotogota</taxon>
        <taxon>Thermotogae</taxon>
        <taxon>Thermotogales</taxon>
        <taxon>Fervidobacteriaceae</taxon>
        <taxon>Fervidobacterium</taxon>
    </lineage>
</organism>
<name>A0A7C5Y7P2_9BACT</name>
<evidence type="ECO:0008006" key="2">
    <source>
        <dbReference type="Google" id="ProtNLM"/>
    </source>
</evidence>
<dbReference type="InterPro" id="IPR011047">
    <property type="entry name" value="Quinoprotein_ADH-like_sf"/>
</dbReference>
<protein>
    <recommendedName>
        <fullName evidence="2">Pyrrolo-quinoline quinone</fullName>
    </recommendedName>
</protein>
<dbReference type="InterPro" id="IPR018391">
    <property type="entry name" value="PQQ_b-propeller_rpt"/>
</dbReference>
<dbReference type="Gene3D" id="2.130.10.10">
    <property type="entry name" value="YVTN repeat-like/Quinoprotein amine dehydrogenase"/>
    <property type="match status" value="1"/>
</dbReference>
<gene>
    <name evidence="1" type="ORF">ENM46_05435</name>
</gene>
<evidence type="ECO:0000313" key="1">
    <source>
        <dbReference type="EMBL" id="HHR34369.1"/>
    </source>
</evidence>
<reference evidence="1" key="1">
    <citation type="journal article" date="2020" name="mSystems">
        <title>Genome- and Community-Level Interaction Insights into Carbon Utilization and Element Cycling Functions of Hydrothermarchaeota in Hydrothermal Sediment.</title>
        <authorList>
            <person name="Zhou Z."/>
            <person name="Liu Y."/>
            <person name="Xu W."/>
            <person name="Pan J."/>
            <person name="Luo Z.H."/>
            <person name="Li M."/>
        </authorList>
    </citation>
    <scope>NUCLEOTIDE SEQUENCE [LARGE SCALE GENOMIC DNA]</scope>
    <source>
        <strain evidence="1">SpSt-1088</strain>
    </source>
</reference>
<proteinExistence type="predicted"/>